<protein>
    <submittedName>
        <fullName evidence="1">Uncharacterized protein</fullName>
    </submittedName>
</protein>
<accession>A0AA51VIB6</accession>
<sequence length="79" mass="8742">MTNFKTMIAGILAAAAVTFSIKDAQAVPNSIELCNWGKWAYAQNITLQQLVDTLNSVEAMPIDDRMQVVECFVEEMSKS</sequence>
<evidence type="ECO:0000313" key="1">
    <source>
        <dbReference type="EMBL" id="WMX18776.1"/>
    </source>
</evidence>
<evidence type="ECO:0000313" key="2">
    <source>
        <dbReference type="Proteomes" id="UP001182171"/>
    </source>
</evidence>
<dbReference type="EMBL" id="OQ921331">
    <property type="protein sequence ID" value="WMX18776.1"/>
    <property type="molecule type" value="Genomic_DNA"/>
</dbReference>
<organism evidence="1 2">
    <name type="scientific">Escherichia phage vB_EcoP_PAS7</name>
    <dbReference type="NCBI Taxonomy" id="3053875"/>
    <lineage>
        <taxon>Viruses</taxon>
        <taxon>Duplodnaviria</taxon>
        <taxon>Heunggongvirae</taxon>
        <taxon>Uroviricota</taxon>
        <taxon>Caudoviricetes</taxon>
        <taxon>Autographivirales</taxon>
        <taxon>Autoscriptoviridae</taxon>
        <taxon>Slopekvirinae</taxon>
        <taxon>Cepavirus</taxon>
        <taxon>Cepavirus PAS7</taxon>
    </lineage>
</organism>
<dbReference type="Proteomes" id="UP001182171">
    <property type="component" value="Segment"/>
</dbReference>
<keyword evidence="2" id="KW-1185">Reference proteome</keyword>
<name>A0AA51VIB6_9CAUD</name>
<reference evidence="1" key="1">
    <citation type="submission" date="2023-05" db="EMBL/GenBank/DDBJ databases">
        <title>Complete genome sequence of three non-O157 smooth Escherichia coli infecting phages.</title>
        <authorList>
            <person name="Pas C."/>
            <person name="Briers Y."/>
            <person name="Fieseler L."/>
        </authorList>
    </citation>
    <scope>NUCLEOTIDE SEQUENCE</scope>
</reference>
<proteinExistence type="predicted"/>